<evidence type="ECO:0000313" key="6">
    <source>
        <dbReference type="EMBL" id="OWM83336.1"/>
    </source>
</evidence>
<feature type="signal peptide" evidence="3">
    <location>
        <begin position="1"/>
        <end position="29"/>
    </location>
</feature>
<feature type="domain" description="Cystatin" evidence="4">
    <location>
        <begin position="38"/>
        <end position="127"/>
    </location>
</feature>
<dbReference type="EMBL" id="MTKT01005374">
    <property type="protein sequence ID" value="OWM67776.1"/>
    <property type="molecule type" value="Genomic_DNA"/>
</dbReference>
<reference evidence="5" key="2">
    <citation type="submission" date="2017-06" db="EMBL/GenBank/DDBJ databases">
        <title>The pomegranate genome and the genomics of punicalagin biosynthesis.</title>
        <authorList>
            <person name="Xu C."/>
        </authorList>
    </citation>
    <scope>NUCLEOTIDE SEQUENCE [LARGE SCALE GENOMIC DNA]</scope>
    <source>
        <tissue evidence="5">Fresh leaf</tissue>
    </source>
</reference>
<evidence type="ECO:0000313" key="7">
    <source>
        <dbReference type="Proteomes" id="UP000197138"/>
    </source>
</evidence>
<organism evidence="5 7">
    <name type="scientific">Punica granatum</name>
    <name type="common">Pomegranate</name>
    <dbReference type="NCBI Taxonomy" id="22663"/>
    <lineage>
        <taxon>Eukaryota</taxon>
        <taxon>Viridiplantae</taxon>
        <taxon>Streptophyta</taxon>
        <taxon>Embryophyta</taxon>
        <taxon>Tracheophyta</taxon>
        <taxon>Spermatophyta</taxon>
        <taxon>Magnoliopsida</taxon>
        <taxon>eudicotyledons</taxon>
        <taxon>Gunneridae</taxon>
        <taxon>Pentapetalae</taxon>
        <taxon>rosids</taxon>
        <taxon>malvids</taxon>
        <taxon>Myrtales</taxon>
        <taxon>Lythraceae</taxon>
        <taxon>Punica</taxon>
    </lineage>
</organism>
<dbReference type="PANTHER" id="PTHR47364:SF2">
    <property type="entry name" value="CYSTEINE PROTEINASE INHIBITOR 5"/>
    <property type="match status" value="1"/>
</dbReference>
<dbReference type="Gene3D" id="3.10.450.10">
    <property type="match status" value="1"/>
</dbReference>
<name>A0A218W557_PUNGR</name>
<evidence type="ECO:0000256" key="2">
    <source>
        <dbReference type="ARBA" id="ARBA00022704"/>
    </source>
</evidence>
<keyword evidence="2" id="KW-0789">Thiol protease inhibitor</keyword>
<dbReference type="Proteomes" id="UP000197138">
    <property type="component" value="Unassembled WGS sequence"/>
</dbReference>
<dbReference type="AlphaFoldDB" id="A0A218W557"/>
<dbReference type="EMBL" id="MTKT01001932">
    <property type="protein sequence ID" value="OWM83336.1"/>
    <property type="molecule type" value="Genomic_DNA"/>
</dbReference>
<dbReference type="SMART" id="SM00043">
    <property type="entry name" value="CY"/>
    <property type="match status" value="1"/>
</dbReference>
<accession>A0A218W557</accession>
<gene>
    <name evidence="6" type="ORF">CDL15_Pgr012817</name>
    <name evidence="5" type="ORF">CDL15_Pgr017288</name>
</gene>
<dbReference type="InterPro" id="IPR000010">
    <property type="entry name" value="Cystatin_dom"/>
</dbReference>
<evidence type="ECO:0000259" key="4">
    <source>
        <dbReference type="SMART" id="SM00043"/>
    </source>
</evidence>
<evidence type="ECO:0000313" key="5">
    <source>
        <dbReference type="EMBL" id="OWM67776.1"/>
    </source>
</evidence>
<dbReference type="Pfam" id="PF16845">
    <property type="entry name" value="SQAPI"/>
    <property type="match status" value="1"/>
</dbReference>
<proteinExistence type="predicted"/>
<protein>
    <recommendedName>
        <fullName evidence="4">Cystatin domain-containing protein</fullName>
    </recommendedName>
</protein>
<dbReference type="PANTHER" id="PTHR47364">
    <property type="entry name" value="CYSTEINE PROTEINASE INHIBITOR 5"/>
    <property type="match status" value="1"/>
</dbReference>
<comment type="caution">
    <text evidence="5">The sequence shown here is derived from an EMBL/GenBank/DDBJ whole genome shotgun (WGS) entry which is preliminary data.</text>
</comment>
<reference evidence="7" key="1">
    <citation type="journal article" date="2017" name="Plant J.">
        <title>The pomegranate (Punica granatum L.) genome and the genomics of punicalagin biosynthesis.</title>
        <authorList>
            <person name="Qin G."/>
            <person name="Xu C."/>
            <person name="Ming R."/>
            <person name="Tang H."/>
            <person name="Guyot R."/>
            <person name="Kramer E.M."/>
            <person name="Hu Y."/>
            <person name="Yi X."/>
            <person name="Qi Y."/>
            <person name="Xu X."/>
            <person name="Gao Z."/>
            <person name="Pan H."/>
            <person name="Jian J."/>
            <person name="Tian Y."/>
            <person name="Yue Z."/>
            <person name="Xu Y."/>
        </authorList>
    </citation>
    <scope>NUCLEOTIDE SEQUENCE [LARGE SCALE GENOMIC DNA]</scope>
    <source>
        <strain evidence="7">cv. Dabenzi</strain>
    </source>
</reference>
<feature type="chain" id="PRO_5011807116" description="Cystatin domain-containing protein" evidence="3">
    <location>
        <begin position="30"/>
        <end position="129"/>
    </location>
</feature>
<sequence length="129" mass="13708">MGARSLHRRSFIPLLLLLLAASVVPLLSAAGFGGGGGPVLGGWKPIKDVNDPYIKEIAGFAVSEHNKQARASLKLQGVKSGESQVVAGTNYRLLIAAADGAATGDYEAVVWDKPWERSRKLTTFKPVTH</sequence>
<evidence type="ECO:0000256" key="1">
    <source>
        <dbReference type="ARBA" id="ARBA00022690"/>
    </source>
</evidence>
<evidence type="ECO:0000256" key="3">
    <source>
        <dbReference type="SAM" id="SignalP"/>
    </source>
</evidence>
<keyword evidence="1" id="KW-0646">Protease inhibitor</keyword>
<dbReference type="SUPFAM" id="SSF54403">
    <property type="entry name" value="Cystatin/monellin"/>
    <property type="match status" value="1"/>
</dbReference>
<dbReference type="CDD" id="cd00042">
    <property type="entry name" value="CY"/>
    <property type="match status" value="1"/>
</dbReference>
<keyword evidence="3" id="KW-0732">Signal</keyword>
<dbReference type="InterPro" id="IPR046350">
    <property type="entry name" value="Cystatin_sf"/>
</dbReference>
<dbReference type="GO" id="GO:0004869">
    <property type="term" value="F:cysteine-type endopeptidase inhibitor activity"/>
    <property type="evidence" value="ECO:0007669"/>
    <property type="project" value="UniProtKB-KW"/>
</dbReference>